<evidence type="ECO:0000313" key="4">
    <source>
        <dbReference type="Proteomes" id="UP000094527"/>
    </source>
</evidence>
<feature type="compositionally biased region" description="Pro residues" evidence="1">
    <location>
        <begin position="59"/>
        <end position="71"/>
    </location>
</feature>
<evidence type="ECO:0000256" key="2">
    <source>
        <dbReference type="SAM" id="SignalP"/>
    </source>
</evidence>
<feature type="signal peptide" evidence="2">
    <location>
        <begin position="1"/>
        <end position="33"/>
    </location>
</feature>
<feature type="region of interest" description="Disordered" evidence="1">
    <location>
        <begin position="38"/>
        <end position="79"/>
    </location>
</feature>
<name>A0A1D2NMA2_ORCCI</name>
<proteinExistence type="predicted"/>
<feature type="chain" id="PRO_5008905759" evidence="2">
    <location>
        <begin position="34"/>
        <end position="147"/>
    </location>
</feature>
<keyword evidence="4" id="KW-1185">Reference proteome</keyword>
<gene>
    <name evidence="3" type="ORF">Ocin01_00275</name>
</gene>
<evidence type="ECO:0000256" key="1">
    <source>
        <dbReference type="SAM" id="MobiDB-lite"/>
    </source>
</evidence>
<evidence type="ECO:0000313" key="3">
    <source>
        <dbReference type="EMBL" id="ODN06400.1"/>
    </source>
</evidence>
<accession>A0A1D2NMA2</accession>
<dbReference type="Proteomes" id="UP000094527">
    <property type="component" value="Unassembled WGS sequence"/>
</dbReference>
<organism evidence="3 4">
    <name type="scientific">Orchesella cincta</name>
    <name type="common">Springtail</name>
    <name type="synonym">Podura cincta</name>
    <dbReference type="NCBI Taxonomy" id="48709"/>
    <lineage>
        <taxon>Eukaryota</taxon>
        <taxon>Metazoa</taxon>
        <taxon>Ecdysozoa</taxon>
        <taxon>Arthropoda</taxon>
        <taxon>Hexapoda</taxon>
        <taxon>Collembola</taxon>
        <taxon>Entomobryomorpha</taxon>
        <taxon>Entomobryoidea</taxon>
        <taxon>Orchesellidae</taxon>
        <taxon>Orchesellinae</taxon>
        <taxon>Orchesella</taxon>
    </lineage>
</organism>
<sequence>MIKNPKPKVSQFTKLSLLKASALLCAILAVASAQPQSPFSFSNGPPSSSSPFGHFPGSRGPPPGGRGPPPGFHRQTSNRDKIPLQNFLAGLEIPCLNSQEACQSFNITIPNLSLAMAVIQDLDPHHPHRMLHPHISHHLEGGLHASR</sequence>
<reference evidence="3 4" key="1">
    <citation type="journal article" date="2016" name="Genome Biol. Evol.">
        <title>Gene Family Evolution Reflects Adaptation to Soil Environmental Stressors in the Genome of the Collembolan Orchesella cincta.</title>
        <authorList>
            <person name="Faddeeva-Vakhrusheva A."/>
            <person name="Derks M.F."/>
            <person name="Anvar S.Y."/>
            <person name="Agamennone V."/>
            <person name="Suring W."/>
            <person name="Smit S."/>
            <person name="van Straalen N.M."/>
            <person name="Roelofs D."/>
        </authorList>
    </citation>
    <scope>NUCLEOTIDE SEQUENCE [LARGE SCALE GENOMIC DNA]</scope>
    <source>
        <tissue evidence="3">Mixed pool</tissue>
    </source>
</reference>
<keyword evidence="2" id="KW-0732">Signal</keyword>
<protein>
    <submittedName>
        <fullName evidence="3">Uncharacterized protein</fullName>
    </submittedName>
</protein>
<feature type="compositionally biased region" description="Low complexity" evidence="1">
    <location>
        <begin position="38"/>
        <end position="58"/>
    </location>
</feature>
<comment type="caution">
    <text evidence="3">The sequence shown here is derived from an EMBL/GenBank/DDBJ whole genome shotgun (WGS) entry which is preliminary data.</text>
</comment>
<dbReference type="EMBL" id="LJIJ01000006">
    <property type="protein sequence ID" value="ODN06400.1"/>
    <property type="molecule type" value="Genomic_DNA"/>
</dbReference>
<dbReference type="AlphaFoldDB" id="A0A1D2NMA2"/>